<dbReference type="PANTHER" id="PTHR46896">
    <property type="entry name" value="SENTRIN-SPECIFIC PROTEASE"/>
    <property type="match status" value="1"/>
</dbReference>
<dbReference type="Gene3D" id="3.40.395.10">
    <property type="entry name" value="Adenoviral Proteinase, Chain A"/>
    <property type="match status" value="2"/>
</dbReference>
<evidence type="ECO:0000256" key="4">
    <source>
        <dbReference type="ARBA" id="ARBA00022786"/>
    </source>
</evidence>
<gene>
    <name evidence="8" type="ORF">TRAPUB_10654</name>
</gene>
<name>A0A1M2VYX5_TRAPU</name>
<dbReference type="PANTHER" id="PTHR46896:SF3">
    <property type="entry name" value="FI06413P-RELATED"/>
    <property type="match status" value="1"/>
</dbReference>
<feature type="compositionally biased region" description="Acidic residues" evidence="6">
    <location>
        <begin position="671"/>
        <end position="685"/>
    </location>
</feature>
<feature type="compositionally biased region" description="Basic and acidic residues" evidence="6">
    <location>
        <begin position="733"/>
        <end position="743"/>
    </location>
</feature>
<feature type="region of interest" description="Disordered" evidence="6">
    <location>
        <begin position="211"/>
        <end position="236"/>
    </location>
</feature>
<feature type="compositionally biased region" description="Basic and acidic residues" evidence="6">
    <location>
        <begin position="42"/>
        <end position="51"/>
    </location>
</feature>
<evidence type="ECO:0000256" key="3">
    <source>
        <dbReference type="ARBA" id="ARBA00022670"/>
    </source>
</evidence>
<feature type="compositionally biased region" description="Basic and acidic residues" evidence="6">
    <location>
        <begin position="809"/>
        <end position="821"/>
    </location>
</feature>
<dbReference type="STRING" id="154538.A0A1M2VYX5"/>
<feature type="compositionally biased region" description="Basic and acidic residues" evidence="6">
    <location>
        <begin position="128"/>
        <end position="143"/>
    </location>
</feature>
<dbReference type="OrthoDB" id="442460at2759"/>
<feature type="region of interest" description="Disordered" evidence="6">
    <location>
        <begin position="733"/>
        <end position="832"/>
    </location>
</feature>
<comment type="caution">
    <text evidence="8">The sequence shown here is derived from an EMBL/GenBank/DDBJ whole genome shotgun (WGS) entry which is preliminary data.</text>
</comment>
<dbReference type="InterPro" id="IPR038765">
    <property type="entry name" value="Papain-like_cys_pep_sf"/>
</dbReference>
<dbReference type="PROSITE" id="PS50600">
    <property type="entry name" value="ULP_PROTEASE"/>
    <property type="match status" value="1"/>
</dbReference>
<dbReference type="GO" id="GO:0005634">
    <property type="term" value="C:nucleus"/>
    <property type="evidence" value="ECO:0007669"/>
    <property type="project" value="TreeGrafter"/>
</dbReference>
<dbReference type="GO" id="GO:0005737">
    <property type="term" value="C:cytoplasm"/>
    <property type="evidence" value="ECO:0007669"/>
    <property type="project" value="TreeGrafter"/>
</dbReference>
<feature type="compositionally biased region" description="Basic and acidic residues" evidence="6">
    <location>
        <begin position="447"/>
        <end position="459"/>
    </location>
</feature>
<keyword evidence="9" id="KW-1185">Reference proteome</keyword>
<protein>
    <submittedName>
        <fullName evidence="8">Ubiquitin-like-specific protease 2</fullName>
    </submittedName>
</protein>
<dbReference type="EMBL" id="MNAD01000447">
    <property type="protein sequence ID" value="OJT12819.1"/>
    <property type="molecule type" value="Genomic_DNA"/>
</dbReference>
<feature type="compositionally biased region" description="Polar residues" evidence="6">
    <location>
        <begin position="469"/>
        <end position="482"/>
    </location>
</feature>
<dbReference type="GO" id="GO:0016926">
    <property type="term" value="P:protein desumoylation"/>
    <property type="evidence" value="ECO:0007669"/>
    <property type="project" value="TreeGrafter"/>
</dbReference>
<evidence type="ECO:0000256" key="6">
    <source>
        <dbReference type="SAM" id="MobiDB-lite"/>
    </source>
</evidence>
<organism evidence="8 9">
    <name type="scientific">Trametes pubescens</name>
    <name type="common">White-rot fungus</name>
    <dbReference type="NCBI Taxonomy" id="154538"/>
    <lineage>
        <taxon>Eukaryota</taxon>
        <taxon>Fungi</taxon>
        <taxon>Dikarya</taxon>
        <taxon>Basidiomycota</taxon>
        <taxon>Agaricomycotina</taxon>
        <taxon>Agaricomycetes</taxon>
        <taxon>Polyporales</taxon>
        <taxon>Polyporaceae</taxon>
        <taxon>Trametes</taxon>
    </lineage>
</organism>
<dbReference type="Pfam" id="PF02902">
    <property type="entry name" value="Peptidase_C48"/>
    <property type="match status" value="2"/>
</dbReference>
<keyword evidence="3 8" id="KW-0645">Protease</keyword>
<keyword evidence="2" id="KW-0597">Phosphoprotein</keyword>
<feature type="region of interest" description="Disordered" evidence="6">
    <location>
        <begin position="1"/>
        <end position="159"/>
    </location>
</feature>
<feature type="compositionally biased region" description="Polar residues" evidence="6">
    <location>
        <begin position="17"/>
        <end position="29"/>
    </location>
</feature>
<accession>A0A1M2VYX5</accession>
<evidence type="ECO:0000256" key="2">
    <source>
        <dbReference type="ARBA" id="ARBA00022553"/>
    </source>
</evidence>
<evidence type="ECO:0000256" key="5">
    <source>
        <dbReference type="ARBA" id="ARBA00022801"/>
    </source>
</evidence>
<evidence type="ECO:0000313" key="9">
    <source>
        <dbReference type="Proteomes" id="UP000184267"/>
    </source>
</evidence>
<evidence type="ECO:0000259" key="7">
    <source>
        <dbReference type="PROSITE" id="PS50600"/>
    </source>
</evidence>
<dbReference type="InterPro" id="IPR003653">
    <property type="entry name" value="Peptidase_C48_C"/>
</dbReference>
<feature type="region of interest" description="Disordered" evidence="6">
    <location>
        <begin position="1001"/>
        <end position="1021"/>
    </location>
</feature>
<feature type="region of interest" description="Disordered" evidence="6">
    <location>
        <begin position="639"/>
        <end position="717"/>
    </location>
</feature>
<feature type="compositionally biased region" description="Basic and acidic residues" evidence="6">
    <location>
        <begin position="956"/>
        <end position="975"/>
    </location>
</feature>
<feature type="region of interest" description="Disordered" evidence="6">
    <location>
        <begin position="956"/>
        <end position="979"/>
    </location>
</feature>
<feature type="region of interest" description="Disordered" evidence="6">
    <location>
        <begin position="447"/>
        <end position="495"/>
    </location>
</feature>
<dbReference type="OMA" id="AFVEAFM"/>
<feature type="compositionally biased region" description="Basic and acidic residues" evidence="6">
    <location>
        <begin position="1010"/>
        <end position="1021"/>
    </location>
</feature>
<dbReference type="SUPFAM" id="SSF54001">
    <property type="entry name" value="Cysteine proteinases"/>
    <property type="match status" value="1"/>
</dbReference>
<dbReference type="GO" id="GO:0006508">
    <property type="term" value="P:proteolysis"/>
    <property type="evidence" value="ECO:0007669"/>
    <property type="project" value="UniProtKB-KW"/>
</dbReference>
<reference evidence="8 9" key="1">
    <citation type="submission" date="2016-10" db="EMBL/GenBank/DDBJ databases">
        <title>Genome sequence of the basidiomycete white-rot fungus Trametes pubescens.</title>
        <authorList>
            <person name="Makela M.R."/>
            <person name="Granchi Z."/>
            <person name="Peng M."/>
            <person name="De Vries R.P."/>
            <person name="Grigoriev I."/>
            <person name="Riley R."/>
            <person name="Hilden K."/>
        </authorList>
    </citation>
    <scope>NUCLEOTIDE SEQUENCE [LARGE SCALE GENOMIC DNA]</scope>
    <source>
        <strain evidence="8 9">FBCC735</strain>
    </source>
</reference>
<evidence type="ECO:0000313" key="8">
    <source>
        <dbReference type="EMBL" id="OJT12819.1"/>
    </source>
</evidence>
<dbReference type="InterPro" id="IPR051947">
    <property type="entry name" value="Sentrin-specific_protease"/>
</dbReference>
<feature type="compositionally biased region" description="Basic and acidic residues" evidence="6">
    <location>
        <begin position="98"/>
        <end position="108"/>
    </location>
</feature>
<dbReference type="GO" id="GO:0070139">
    <property type="term" value="F:SUMO-specific endopeptidase activity"/>
    <property type="evidence" value="ECO:0007669"/>
    <property type="project" value="TreeGrafter"/>
</dbReference>
<feature type="domain" description="Ubiquitin-like protease family profile" evidence="7">
    <location>
        <begin position="536"/>
        <end position="914"/>
    </location>
</feature>
<evidence type="ECO:0000256" key="1">
    <source>
        <dbReference type="ARBA" id="ARBA00005234"/>
    </source>
</evidence>
<proteinExistence type="inferred from homology"/>
<dbReference type="Proteomes" id="UP000184267">
    <property type="component" value="Unassembled WGS sequence"/>
</dbReference>
<sequence>MANNLNGTRASGGPSEYSANQTATRTVLNTGGGIRPTFRTTADSKRQKLEHTTSGYFTNGSAGTGKNKGKGKAVARAEPVEVPDSEEDVGQPVAREQLPGKHMEKEFTPDPIDLFQSDEARTSPPKQHAFERPSPKPKDRRLPPDGPATARLRGQRRGVEREVVDVDAPSEEDEIQSARFSDDGDVPLFNKIAATPNGRQDIPRGAVTNKIPMFDQKGPPSIPRPPKPRNGTIPTIDLKQSTTSRKAAMRPRNGNPTTISLARFNLTPVDAAATVSSGFKSDTGRLLQLPLQAMSLGCHLTVQDTENYEPTFWAHVQYKEPGKRYTLVIARGVVGVQPVAAFELDRDFDSFKYTEPDSGRENATVVVQFHSTTKSHHWNIPEYHPGAKHYGGRVTLKFLLKHANSNESAYSDLVDILKKQISKSEAMRGVASTKCWETVVAAGSLKSKELERHPPRELRASGSPAKPSPISTGLSHGSSSTKVRSEETPSVSAPPIRTYGERMVTRRAARETQKSETPENLDELVLVYPPSGTGAVNVTRGDLKRLDNGQYLNDTLIEFGLKVWLHELQRVQPELAEQVHVFNSFFFKKLNGKKDIKDTYPSVRKWTSKVDIFKKKYIIVPINENFHWYLAIIVNPENMLHPPPPQARRAAPQTRKRKREEQQPESATEAVPEEAAPEAVPEEVSSESRSDTAASEPVAATQPMAVDQESEGEGQEVETMLRFTQSCNIAEAVVEKKPEDRSRSATGDAIDLDDAELQYPASEEPMDVDPLPVPQKESKPPDTVEEESRKPSPSVDETTTTEEASTATERPETAAESKEDGDSSIDEESEPKPFIADHVSSEFPESYIYTFDSLGSRHSGPANKLSRYLQYEAADKKSYPIEDTCIAEYKRAKAPMQKNFCDCGLFVLAFVEAFMKDPVHSVERIQHNQIDWYTGSMENLREGFRERTIALSETWKKERAEKEGQKDEGASDKAKANAPAVEVIVDSDDDEIVVGEVIPAPKGANKRGKKAAENRAVRLRG</sequence>
<dbReference type="AlphaFoldDB" id="A0A1M2VYX5"/>
<comment type="similarity">
    <text evidence="1">Belongs to the peptidase C48 family.</text>
</comment>
<feature type="compositionally biased region" description="Basic and acidic residues" evidence="6">
    <location>
        <begin position="776"/>
        <end position="790"/>
    </location>
</feature>
<keyword evidence="5" id="KW-0378">Hydrolase</keyword>
<keyword evidence="4" id="KW-0833">Ubl conjugation pathway</keyword>
<feature type="compositionally biased region" description="Low complexity" evidence="6">
    <location>
        <begin position="797"/>
        <end position="808"/>
    </location>
</feature>
<feature type="compositionally biased region" description="Polar residues" evidence="6">
    <location>
        <begin position="52"/>
        <end position="61"/>
    </location>
</feature>